<dbReference type="AlphaFoldDB" id="A0A6J4QLR1"/>
<accession>A0A6J4QLR1</accession>
<feature type="binding site" evidence="3">
    <location>
        <position position="298"/>
    </location>
    <ligand>
        <name>Zn(2+)</name>
        <dbReference type="ChEBI" id="CHEBI:29105"/>
    </ligand>
</feature>
<dbReference type="InterPro" id="IPR003726">
    <property type="entry name" value="HCY_dom"/>
</dbReference>
<protein>
    <submittedName>
        <fullName evidence="5">Homocysteine S-methyltransferase</fullName>
        <ecNumber evidence="5">2.1.1.10</ecNumber>
    </submittedName>
</protein>
<keyword evidence="1 3" id="KW-0489">Methyltransferase</keyword>
<dbReference type="PROSITE" id="PS50970">
    <property type="entry name" value="HCY"/>
    <property type="match status" value="1"/>
</dbReference>
<evidence type="ECO:0000256" key="2">
    <source>
        <dbReference type="ARBA" id="ARBA00022679"/>
    </source>
</evidence>
<name>A0A6J4QLR1_9ACTN</name>
<keyword evidence="3" id="KW-0862">Zinc</keyword>
<dbReference type="InterPro" id="IPR036589">
    <property type="entry name" value="HCY_dom_sf"/>
</dbReference>
<evidence type="ECO:0000259" key="4">
    <source>
        <dbReference type="PROSITE" id="PS50970"/>
    </source>
</evidence>
<feature type="binding site" evidence="3">
    <location>
        <position position="225"/>
    </location>
    <ligand>
        <name>Zn(2+)</name>
        <dbReference type="ChEBI" id="CHEBI:29105"/>
    </ligand>
</feature>
<dbReference type="GO" id="GO:0046872">
    <property type="term" value="F:metal ion binding"/>
    <property type="evidence" value="ECO:0007669"/>
    <property type="project" value="UniProtKB-KW"/>
</dbReference>
<dbReference type="GO" id="GO:0032259">
    <property type="term" value="P:methylation"/>
    <property type="evidence" value="ECO:0007669"/>
    <property type="project" value="UniProtKB-KW"/>
</dbReference>
<dbReference type="EC" id="2.1.1.10" evidence="5"/>
<dbReference type="EMBL" id="CADCVD010000070">
    <property type="protein sequence ID" value="CAA9443528.1"/>
    <property type="molecule type" value="Genomic_DNA"/>
</dbReference>
<dbReference type="GO" id="GO:0008168">
    <property type="term" value="F:methyltransferase activity"/>
    <property type="evidence" value="ECO:0007669"/>
    <property type="project" value="UniProtKB-UniRule"/>
</dbReference>
<feature type="domain" description="Hcy-binding" evidence="4">
    <location>
        <begin position="2"/>
        <end position="312"/>
    </location>
</feature>
<dbReference type="PANTHER" id="PTHR11103">
    <property type="entry name" value="SLR1189 PROTEIN"/>
    <property type="match status" value="1"/>
</dbReference>
<gene>
    <name evidence="5" type="ORF">AVDCRST_MAG37-1599</name>
</gene>
<comment type="cofactor">
    <cofactor evidence="3">
        <name>Zn(2+)</name>
        <dbReference type="ChEBI" id="CHEBI:29105"/>
    </cofactor>
</comment>
<organism evidence="5">
    <name type="scientific">uncultured Rubrobacteraceae bacterium</name>
    <dbReference type="NCBI Taxonomy" id="349277"/>
    <lineage>
        <taxon>Bacteria</taxon>
        <taxon>Bacillati</taxon>
        <taxon>Actinomycetota</taxon>
        <taxon>Rubrobacteria</taxon>
        <taxon>Rubrobacterales</taxon>
        <taxon>Rubrobacteraceae</taxon>
        <taxon>environmental samples</taxon>
    </lineage>
</organism>
<evidence type="ECO:0000313" key="5">
    <source>
        <dbReference type="EMBL" id="CAA9443528.1"/>
    </source>
</evidence>
<proteinExistence type="predicted"/>
<dbReference type="Gene3D" id="3.20.20.330">
    <property type="entry name" value="Homocysteine-binding-like domain"/>
    <property type="match status" value="1"/>
</dbReference>
<evidence type="ECO:0000256" key="3">
    <source>
        <dbReference type="PROSITE-ProRule" id="PRU00333"/>
    </source>
</evidence>
<sequence>MGEFEAAVREGALILTDGGIETRVIFETDIPLPPHVQAAALVNDPTGGPVLRQIYGSYVEAARSAGLPVIIGTPTFRASLNFVRQAGLGEAETVRLLNADAVAMHREIRDNSNYGPVYIAGVIGPSGDAYLPEEALPARQAHEYHGLQAEALARSGVDFLYAPTFPKVEEALGAAMAMGDTGLPYVLSFVLERDGRVLDGTPLHEAIECIDVEASPAPLFYSISCVHPSIAATALRDEAAVSDLVARRLYEFKANASPLSPAELIQLDHPEGDDPERFAAEMWEIHENFGLRVLGGCCGTDARHMRALANRMAAVG</sequence>
<keyword evidence="2 3" id="KW-0808">Transferase</keyword>
<evidence type="ECO:0000256" key="1">
    <source>
        <dbReference type="ARBA" id="ARBA00022603"/>
    </source>
</evidence>
<feature type="binding site" evidence="3">
    <location>
        <position position="297"/>
    </location>
    <ligand>
        <name>Zn(2+)</name>
        <dbReference type="ChEBI" id="CHEBI:29105"/>
    </ligand>
</feature>
<dbReference type="PANTHER" id="PTHR11103:SF18">
    <property type="entry name" value="SLR1189 PROTEIN"/>
    <property type="match status" value="1"/>
</dbReference>
<dbReference type="Pfam" id="PF02574">
    <property type="entry name" value="S-methyl_trans"/>
    <property type="match status" value="1"/>
</dbReference>
<keyword evidence="3" id="KW-0479">Metal-binding</keyword>
<reference evidence="5" key="1">
    <citation type="submission" date="2020-02" db="EMBL/GenBank/DDBJ databases">
        <authorList>
            <person name="Meier V. D."/>
        </authorList>
    </citation>
    <scope>NUCLEOTIDE SEQUENCE</scope>
    <source>
        <strain evidence="5">AVDCRST_MAG37</strain>
    </source>
</reference>
<dbReference type="SUPFAM" id="SSF82282">
    <property type="entry name" value="Homocysteine S-methyltransferase"/>
    <property type="match status" value="1"/>
</dbReference>